<evidence type="ECO:0000259" key="5">
    <source>
        <dbReference type="PROSITE" id="PS50931"/>
    </source>
</evidence>
<dbReference type="PRINTS" id="PR00039">
    <property type="entry name" value="HTHLYSR"/>
</dbReference>
<feature type="domain" description="HTH lysR-type" evidence="5">
    <location>
        <begin position="1"/>
        <end position="58"/>
    </location>
</feature>
<keyword evidence="4" id="KW-0804">Transcription</keyword>
<organism evidence="6 7">
    <name type="scientific">Nesterenkonia lutea</name>
    <dbReference type="NCBI Taxonomy" id="272919"/>
    <lineage>
        <taxon>Bacteria</taxon>
        <taxon>Bacillati</taxon>
        <taxon>Actinomycetota</taxon>
        <taxon>Actinomycetes</taxon>
        <taxon>Micrococcales</taxon>
        <taxon>Micrococcaceae</taxon>
        <taxon>Nesterenkonia</taxon>
    </lineage>
</organism>
<dbReference type="Gene3D" id="1.10.10.10">
    <property type="entry name" value="Winged helix-like DNA-binding domain superfamily/Winged helix DNA-binding domain"/>
    <property type="match status" value="1"/>
</dbReference>
<dbReference type="InterPro" id="IPR036388">
    <property type="entry name" value="WH-like_DNA-bd_sf"/>
</dbReference>
<protein>
    <submittedName>
        <fullName evidence="6">DNA-binding transcriptional LysR family regulator</fullName>
    </submittedName>
</protein>
<evidence type="ECO:0000256" key="1">
    <source>
        <dbReference type="ARBA" id="ARBA00009437"/>
    </source>
</evidence>
<keyword evidence="2" id="KW-0805">Transcription regulation</keyword>
<dbReference type="PANTHER" id="PTHR30346">
    <property type="entry name" value="TRANSCRIPTIONAL DUAL REGULATOR HCAR-RELATED"/>
    <property type="match status" value="1"/>
</dbReference>
<accession>A0ABR9JHA7</accession>
<dbReference type="SUPFAM" id="SSF46785">
    <property type="entry name" value="Winged helix' DNA-binding domain"/>
    <property type="match status" value="1"/>
</dbReference>
<evidence type="ECO:0000313" key="7">
    <source>
        <dbReference type="Proteomes" id="UP000643525"/>
    </source>
</evidence>
<dbReference type="InterPro" id="IPR005119">
    <property type="entry name" value="LysR_subst-bd"/>
</dbReference>
<keyword evidence="7" id="KW-1185">Reference proteome</keyword>
<dbReference type="Pfam" id="PF00126">
    <property type="entry name" value="HTH_1"/>
    <property type="match status" value="1"/>
</dbReference>
<dbReference type="InterPro" id="IPR000847">
    <property type="entry name" value="LysR_HTH_N"/>
</dbReference>
<name>A0ABR9JHA7_9MICC</name>
<dbReference type="InterPro" id="IPR036390">
    <property type="entry name" value="WH_DNA-bd_sf"/>
</dbReference>
<gene>
    <name evidence="6" type="ORF">H4W27_002438</name>
</gene>
<keyword evidence="3 6" id="KW-0238">DNA-binding</keyword>
<dbReference type="EMBL" id="JADBED010000001">
    <property type="protein sequence ID" value="MBE1525320.1"/>
    <property type="molecule type" value="Genomic_DNA"/>
</dbReference>
<comment type="caution">
    <text evidence="6">The sequence shown here is derived from an EMBL/GenBank/DDBJ whole genome shotgun (WGS) entry which is preliminary data.</text>
</comment>
<dbReference type="SUPFAM" id="SSF53850">
    <property type="entry name" value="Periplasmic binding protein-like II"/>
    <property type="match status" value="1"/>
</dbReference>
<dbReference type="PANTHER" id="PTHR30346:SF28">
    <property type="entry name" value="HTH-TYPE TRANSCRIPTIONAL REGULATOR CYNR"/>
    <property type="match status" value="1"/>
</dbReference>
<dbReference type="PROSITE" id="PS50931">
    <property type="entry name" value="HTH_LYSR"/>
    <property type="match status" value="1"/>
</dbReference>
<dbReference type="Proteomes" id="UP000643525">
    <property type="component" value="Unassembled WGS sequence"/>
</dbReference>
<dbReference type="CDD" id="cd05466">
    <property type="entry name" value="PBP2_LTTR_substrate"/>
    <property type="match status" value="1"/>
</dbReference>
<comment type="similarity">
    <text evidence="1">Belongs to the LysR transcriptional regulatory family.</text>
</comment>
<evidence type="ECO:0000256" key="2">
    <source>
        <dbReference type="ARBA" id="ARBA00023015"/>
    </source>
</evidence>
<reference evidence="6 7" key="1">
    <citation type="submission" date="2020-10" db="EMBL/GenBank/DDBJ databases">
        <title>Sequencing the genomes of 1000 actinobacteria strains.</title>
        <authorList>
            <person name="Klenk H.-P."/>
        </authorList>
    </citation>
    <scope>NUCLEOTIDE SEQUENCE [LARGE SCALE GENOMIC DNA]</scope>
    <source>
        <strain evidence="6 7">DSM 15666</strain>
    </source>
</reference>
<evidence type="ECO:0000313" key="6">
    <source>
        <dbReference type="EMBL" id="MBE1525320.1"/>
    </source>
</evidence>
<dbReference type="GO" id="GO:0003677">
    <property type="term" value="F:DNA binding"/>
    <property type="evidence" value="ECO:0007669"/>
    <property type="project" value="UniProtKB-KW"/>
</dbReference>
<dbReference type="RefSeq" id="WP_192596199.1">
    <property type="nucleotide sequence ID" value="NZ_BAAALJ010000013.1"/>
</dbReference>
<proteinExistence type="inferred from homology"/>
<dbReference type="Gene3D" id="3.40.190.290">
    <property type="match status" value="1"/>
</dbReference>
<dbReference type="Pfam" id="PF03466">
    <property type="entry name" value="LysR_substrate"/>
    <property type="match status" value="1"/>
</dbReference>
<sequence length="294" mass="32134">MDTRHLQYFLAVVEAGTVSAAAQQLHLTQPSLSRQIRQLETQLGLTLFHRRNGRLRLTSGGREFHAAASDLIRHHRETAQLASQLAKGEISTVSLAAPATTLTDILAPFVATFEPEDPVPSVAEIAIDADIIPELSEFDLVLSPGRPSETARSLHLATLPVWAYVPRTHAWADREAVTLTELGQETLILPTGRFKARRVIDAALDAEQIAPARTLESEYSQVAQALAAAGRGAAILTDDPRYGLHGLRILGVSGALQIHLYASWRGGHHAETSLEALAERLRSFCRERYPTQAR</sequence>
<evidence type="ECO:0000256" key="4">
    <source>
        <dbReference type="ARBA" id="ARBA00023163"/>
    </source>
</evidence>
<evidence type="ECO:0000256" key="3">
    <source>
        <dbReference type="ARBA" id="ARBA00023125"/>
    </source>
</evidence>